<dbReference type="InterPro" id="IPR047640">
    <property type="entry name" value="RpiR-like"/>
</dbReference>
<feature type="domain" description="HTH rpiR-type" evidence="1">
    <location>
        <begin position="1"/>
        <end position="76"/>
    </location>
</feature>
<dbReference type="CDD" id="cd05013">
    <property type="entry name" value="SIS_RpiR"/>
    <property type="match status" value="1"/>
</dbReference>
<dbReference type="Proteomes" id="UP001168505">
    <property type="component" value="Unassembled WGS sequence"/>
</dbReference>
<dbReference type="PANTHER" id="PTHR30514:SF10">
    <property type="entry name" value="MURR_RPIR FAMILY TRANSCRIPTIONAL REGULATOR"/>
    <property type="match status" value="1"/>
</dbReference>
<dbReference type="InterPro" id="IPR000281">
    <property type="entry name" value="HTH_RpiR"/>
</dbReference>
<dbReference type="SUPFAM" id="SSF53697">
    <property type="entry name" value="SIS domain"/>
    <property type="match status" value="1"/>
</dbReference>
<proteinExistence type="predicted"/>
<evidence type="ECO:0000259" key="1">
    <source>
        <dbReference type="PROSITE" id="PS51071"/>
    </source>
</evidence>
<dbReference type="PANTHER" id="PTHR30514">
    <property type="entry name" value="GLUCOKINASE"/>
    <property type="match status" value="1"/>
</dbReference>
<dbReference type="RefSeq" id="WP_204539385.1">
    <property type="nucleotide sequence ID" value="NZ_JAUEIR010000006.1"/>
</dbReference>
<dbReference type="GO" id="GO:0003700">
    <property type="term" value="F:DNA-binding transcription factor activity"/>
    <property type="evidence" value="ECO:0007669"/>
    <property type="project" value="InterPro"/>
</dbReference>
<sequence length="288" mass="32039">MDLQRRVRDARDLTPVDQQIARTALAMGDRLRAASIKEFARAASVSIASVHRFCKKVGLEGFKDLKVELVRAQTARDRDGADVDFNFPFGPGEQAACIVPHMRSLYGATLRDTCDVLDTSELERAAEVLGRAQRVGIYTQSHNLYPARMFRDRLLSIGRDAFCDESFEQQFRRALAANEHDAAVVISYSGLSPDLGKRLGILAERQVPVVFIGTPAAKLSHPGLAAYLLVSDREHLQDRITQFASHISVQFVLDALFSCVFAAHYETSEVFLRGSLPYTRLNPTPAMR</sequence>
<dbReference type="EMBL" id="JAUEIR010000006">
    <property type="protein sequence ID" value="MDN0069647.1"/>
    <property type="molecule type" value="Genomic_DNA"/>
</dbReference>
<dbReference type="InterPro" id="IPR046348">
    <property type="entry name" value="SIS_dom_sf"/>
</dbReference>
<evidence type="ECO:0000313" key="2">
    <source>
        <dbReference type="EMBL" id="MDN0069647.1"/>
    </source>
</evidence>
<dbReference type="InterPro" id="IPR009057">
    <property type="entry name" value="Homeodomain-like_sf"/>
</dbReference>
<dbReference type="Gene3D" id="3.40.50.10490">
    <property type="entry name" value="Glucose-6-phosphate isomerase like protein, domain 1"/>
    <property type="match status" value="1"/>
</dbReference>
<evidence type="ECO:0000313" key="3">
    <source>
        <dbReference type="Proteomes" id="UP001168505"/>
    </source>
</evidence>
<dbReference type="InterPro" id="IPR036388">
    <property type="entry name" value="WH-like_DNA-bd_sf"/>
</dbReference>
<reference evidence="2" key="1">
    <citation type="submission" date="2023-06" db="EMBL/GenBank/DDBJ databases">
        <authorList>
            <person name="Zeman M."/>
            <person name="Kubasova T."/>
            <person name="Jahodarova E."/>
            <person name="Nykrynova M."/>
            <person name="Rychlik I."/>
        </authorList>
    </citation>
    <scope>NUCLEOTIDE SEQUENCE</scope>
    <source>
        <strain evidence="2">15_COKtk</strain>
    </source>
</reference>
<name>A0AAW7JTD4_9ACTN</name>
<dbReference type="SUPFAM" id="SSF46689">
    <property type="entry name" value="Homeodomain-like"/>
    <property type="match status" value="1"/>
</dbReference>
<dbReference type="Pfam" id="PF01418">
    <property type="entry name" value="HTH_6"/>
    <property type="match status" value="1"/>
</dbReference>
<protein>
    <submittedName>
        <fullName evidence="2">MurR/RpiR family transcriptional regulator</fullName>
    </submittedName>
</protein>
<dbReference type="PROSITE" id="PS51071">
    <property type="entry name" value="HTH_RPIR"/>
    <property type="match status" value="1"/>
</dbReference>
<dbReference type="GO" id="GO:0003677">
    <property type="term" value="F:DNA binding"/>
    <property type="evidence" value="ECO:0007669"/>
    <property type="project" value="InterPro"/>
</dbReference>
<dbReference type="GO" id="GO:1901135">
    <property type="term" value="P:carbohydrate derivative metabolic process"/>
    <property type="evidence" value="ECO:0007669"/>
    <property type="project" value="InterPro"/>
</dbReference>
<gene>
    <name evidence="2" type="ORF">QVN40_08025</name>
</gene>
<dbReference type="AlphaFoldDB" id="A0AAW7JTD4"/>
<accession>A0AAW7JTD4</accession>
<reference evidence="2" key="2">
    <citation type="submission" date="2023-08" db="EMBL/GenBank/DDBJ databases">
        <title>Identification and characterization of horizontal gene transfer across gut microbiota members of farm animals based on homology search.</title>
        <authorList>
            <person name="Schwarzerova J."/>
            <person name="Nykrynova M."/>
            <person name="Jureckova K."/>
            <person name="Cejkova D."/>
            <person name="Rychlik I."/>
        </authorList>
    </citation>
    <scope>NUCLEOTIDE SEQUENCE</scope>
    <source>
        <strain evidence="2">15_COKtk</strain>
    </source>
</reference>
<dbReference type="GO" id="GO:0097367">
    <property type="term" value="F:carbohydrate derivative binding"/>
    <property type="evidence" value="ECO:0007669"/>
    <property type="project" value="InterPro"/>
</dbReference>
<dbReference type="Gene3D" id="1.10.10.10">
    <property type="entry name" value="Winged helix-like DNA-binding domain superfamily/Winged helix DNA-binding domain"/>
    <property type="match status" value="1"/>
</dbReference>
<organism evidence="2 3">
    <name type="scientific">Collinsella ihumii</name>
    <dbReference type="NCBI Taxonomy" id="1720204"/>
    <lineage>
        <taxon>Bacteria</taxon>
        <taxon>Bacillati</taxon>
        <taxon>Actinomycetota</taxon>
        <taxon>Coriobacteriia</taxon>
        <taxon>Coriobacteriales</taxon>
        <taxon>Coriobacteriaceae</taxon>
        <taxon>Collinsella</taxon>
    </lineage>
</organism>
<dbReference type="InterPro" id="IPR035472">
    <property type="entry name" value="RpiR-like_SIS"/>
</dbReference>
<comment type="caution">
    <text evidence="2">The sequence shown here is derived from an EMBL/GenBank/DDBJ whole genome shotgun (WGS) entry which is preliminary data.</text>
</comment>